<name>A0ABS7BZF1_9BACL</name>
<evidence type="ECO:0000256" key="1">
    <source>
        <dbReference type="SAM" id="Phobius"/>
    </source>
</evidence>
<keyword evidence="1" id="KW-0812">Transmembrane</keyword>
<evidence type="ECO:0000313" key="2">
    <source>
        <dbReference type="EMBL" id="MBW7454008.1"/>
    </source>
</evidence>
<dbReference type="Proteomes" id="UP001519887">
    <property type="component" value="Unassembled WGS sequence"/>
</dbReference>
<organism evidence="2 3">
    <name type="scientific">Paenibacillus sepulcri</name>
    <dbReference type="NCBI Taxonomy" id="359917"/>
    <lineage>
        <taxon>Bacteria</taxon>
        <taxon>Bacillati</taxon>
        <taxon>Bacillota</taxon>
        <taxon>Bacilli</taxon>
        <taxon>Bacillales</taxon>
        <taxon>Paenibacillaceae</taxon>
        <taxon>Paenibacillus</taxon>
    </lineage>
</organism>
<accession>A0ABS7BZF1</accession>
<keyword evidence="1" id="KW-1133">Transmembrane helix</keyword>
<comment type="caution">
    <text evidence="2">The sequence shown here is derived from an EMBL/GenBank/DDBJ whole genome shotgun (WGS) entry which is preliminary data.</text>
</comment>
<reference evidence="2 3" key="1">
    <citation type="submission" date="2021-07" db="EMBL/GenBank/DDBJ databases">
        <title>Paenibacillus radiodurans sp. nov., isolated from the southeastern edge of Tengger Desert.</title>
        <authorList>
            <person name="Zhang G."/>
        </authorList>
    </citation>
    <scope>NUCLEOTIDE SEQUENCE [LARGE SCALE GENOMIC DNA]</scope>
    <source>
        <strain evidence="2 3">CCM 7311</strain>
    </source>
</reference>
<dbReference type="RefSeq" id="WP_210039327.1">
    <property type="nucleotide sequence ID" value="NZ_JBHLVU010000005.1"/>
</dbReference>
<proteinExistence type="predicted"/>
<sequence>MIIRIMISLLFYLVTVVGIYARSHANTRKENMVIIVLLCCSLYFSLSFILGQTWPGIDDLAVALLLKPMKTIMQLINVHSY</sequence>
<dbReference type="EMBL" id="JAHZIK010000143">
    <property type="protein sequence ID" value="MBW7454008.1"/>
    <property type="molecule type" value="Genomic_DNA"/>
</dbReference>
<evidence type="ECO:0000313" key="3">
    <source>
        <dbReference type="Proteomes" id="UP001519887"/>
    </source>
</evidence>
<keyword evidence="1" id="KW-0472">Membrane</keyword>
<gene>
    <name evidence="2" type="ORF">K0U00_08150</name>
</gene>
<keyword evidence="3" id="KW-1185">Reference proteome</keyword>
<feature type="transmembrane region" description="Helical" evidence="1">
    <location>
        <begin position="31"/>
        <end position="50"/>
    </location>
</feature>
<protein>
    <submittedName>
        <fullName evidence="2">Uncharacterized protein</fullName>
    </submittedName>
</protein>